<evidence type="ECO:0008006" key="4">
    <source>
        <dbReference type="Google" id="ProtNLM"/>
    </source>
</evidence>
<keyword evidence="1" id="KW-0732">Signal</keyword>
<sequence length="736" mass="80689">MRTFNVLFLLASTFLFSGTATAQDISIGISVPNAVTAAHNDNVIDVAWETSPSNSAWPIVYDVQLQLNGVLQPSVRVYGSSPSDPSDPQPMSMSTSALSSYAHDIVDTGTHSFRVRTCELFVYTNSSENLSNSSSLTESCTFWSKFTPIITITELPAPTLPPSSVSTAPSPQAASIVNDLSAVGATSGSFRVDESGAATYSLNVPLPAGIAGNTPEVSVNYHSQGSSGLMGKGWSVGAGSSVERCRQTPIHDARFRAVNLSATDRFCLDGQRLMVISGQYGAPGSVYTTEIEGQLQITALGGSLGNPSYFEVRSVDGAIRRYGVHTDSQYRAADETTVISWGLSEVTDQLEVAANTIRYYYDYDSQTNEQWLSEIRYSQHSVHFDVINTFRFDQKPFYMFDKKVTPRRLLTGIRVDNHEQTQIYTMDFDYDDSPLSSVKRIIQITECGLSGVCLRPLVLEWNEAEQETLGFSSTPSRSVHVTKQDYIMYNAAVDVTGNGRLDFVTVSRLGHWFYVRMRENDGQSLGSEQLLFQYMLTTENGEHPFDFRITDLDGDGVAEILYFGRNGLQNQWRAYSHATQTHRIISSEQYIALHDFSGNGLPDILQSGLAYRDNSLGQFANPQSVNVSATPLNCDAGSECTFFKKLLSNSISYDINGDGLNDLILRMNNNGFDQCPAPPGVQPQSSPHGAMLASTQSNFCNELGNNFWGVFESRRTSTGAMSLSFAGAFAIINADY</sequence>
<comment type="caution">
    <text evidence="2">The sequence shown here is derived from an EMBL/GenBank/DDBJ whole genome shotgun (WGS) entry which is preliminary data.</text>
</comment>
<evidence type="ECO:0000256" key="1">
    <source>
        <dbReference type="SAM" id="SignalP"/>
    </source>
</evidence>
<reference evidence="3" key="1">
    <citation type="journal article" date="2018" name="Front. Microbiol.">
        <title>Genome-Based Analysis Reveals the Taxonomy and Diversity of the Family Idiomarinaceae.</title>
        <authorList>
            <person name="Liu Y."/>
            <person name="Lai Q."/>
            <person name="Shao Z."/>
        </authorList>
    </citation>
    <scope>NUCLEOTIDE SEQUENCE [LARGE SCALE GENOMIC DNA]</scope>
    <source>
        <strain evidence="3">GBPy7</strain>
    </source>
</reference>
<protein>
    <recommendedName>
        <fullName evidence="4">Insecticide toxin TcdB middle/N-terminal domain-containing protein</fullName>
    </recommendedName>
</protein>
<evidence type="ECO:0000313" key="2">
    <source>
        <dbReference type="EMBL" id="RUO18723.1"/>
    </source>
</evidence>
<dbReference type="OrthoDB" id="9815903at2"/>
<dbReference type="SUPFAM" id="SSF69318">
    <property type="entry name" value="Integrin alpha N-terminal domain"/>
    <property type="match status" value="1"/>
</dbReference>
<evidence type="ECO:0000313" key="3">
    <source>
        <dbReference type="Proteomes" id="UP000288395"/>
    </source>
</evidence>
<feature type="signal peptide" evidence="1">
    <location>
        <begin position="1"/>
        <end position="22"/>
    </location>
</feature>
<feature type="chain" id="PRO_5019435702" description="Insecticide toxin TcdB middle/N-terminal domain-containing protein" evidence="1">
    <location>
        <begin position="23"/>
        <end position="736"/>
    </location>
</feature>
<keyword evidence="3" id="KW-1185">Reference proteome</keyword>
<accession>A0A432VRC1</accession>
<gene>
    <name evidence="2" type="ORF">CWE08_10860</name>
</gene>
<dbReference type="AlphaFoldDB" id="A0A432VRC1"/>
<organism evidence="2 3">
    <name type="scientific">Aliidiomarina iranensis</name>
    <dbReference type="NCBI Taxonomy" id="1434071"/>
    <lineage>
        <taxon>Bacteria</taxon>
        <taxon>Pseudomonadati</taxon>
        <taxon>Pseudomonadota</taxon>
        <taxon>Gammaproteobacteria</taxon>
        <taxon>Alteromonadales</taxon>
        <taxon>Idiomarinaceae</taxon>
        <taxon>Aliidiomarina</taxon>
    </lineage>
</organism>
<proteinExistence type="predicted"/>
<dbReference type="InterPro" id="IPR028994">
    <property type="entry name" value="Integrin_alpha_N"/>
</dbReference>
<dbReference type="Proteomes" id="UP000288395">
    <property type="component" value="Unassembled WGS sequence"/>
</dbReference>
<dbReference type="RefSeq" id="WP_126768173.1">
    <property type="nucleotide sequence ID" value="NZ_PIPJ01000010.1"/>
</dbReference>
<dbReference type="EMBL" id="PIPJ01000010">
    <property type="protein sequence ID" value="RUO18723.1"/>
    <property type="molecule type" value="Genomic_DNA"/>
</dbReference>
<name>A0A432VRC1_9GAMM</name>